<dbReference type="InterPro" id="IPR046522">
    <property type="entry name" value="DUF6699"/>
</dbReference>
<accession>A0ABR3F3F0</accession>
<organism evidence="2 3">
    <name type="scientific">Marasmius crinis-equi</name>
    <dbReference type="NCBI Taxonomy" id="585013"/>
    <lineage>
        <taxon>Eukaryota</taxon>
        <taxon>Fungi</taxon>
        <taxon>Dikarya</taxon>
        <taxon>Basidiomycota</taxon>
        <taxon>Agaricomycotina</taxon>
        <taxon>Agaricomycetes</taxon>
        <taxon>Agaricomycetidae</taxon>
        <taxon>Agaricales</taxon>
        <taxon>Marasmiineae</taxon>
        <taxon>Marasmiaceae</taxon>
        <taxon>Marasmius</taxon>
    </lineage>
</organism>
<comment type="caution">
    <text evidence="2">The sequence shown here is derived from an EMBL/GenBank/DDBJ whole genome shotgun (WGS) entry which is preliminary data.</text>
</comment>
<gene>
    <name evidence="2" type="ORF">V5O48_012250</name>
</gene>
<name>A0ABR3F3F0_9AGAR</name>
<evidence type="ECO:0000259" key="1">
    <source>
        <dbReference type="Pfam" id="PF20415"/>
    </source>
</evidence>
<evidence type="ECO:0000313" key="3">
    <source>
        <dbReference type="Proteomes" id="UP001465976"/>
    </source>
</evidence>
<evidence type="ECO:0000313" key="2">
    <source>
        <dbReference type="EMBL" id="KAL0569711.1"/>
    </source>
</evidence>
<dbReference type="Proteomes" id="UP001465976">
    <property type="component" value="Unassembled WGS sequence"/>
</dbReference>
<sequence>MPSGALVLQISFPDIHFMHQIYVCASEGAKWVTVWDVFVAISTGLHQPPPKEVILQLSQTSGTGMRVKGRSERKGRDYVCWMDLLKEGSLFAGLRIIRFEAGKYVMAEVLLRQQ</sequence>
<keyword evidence="3" id="KW-1185">Reference proteome</keyword>
<reference evidence="2 3" key="1">
    <citation type="submission" date="2024-02" db="EMBL/GenBank/DDBJ databases">
        <title>A draft genome for the cacao thread blight pathogen Marasmius crinis-equi.</title>
        <authorList>
            <person name="Cohen S.P."/>
            <person name="Baruah I.K."/>
            <person name="Amoako-Attah I."/>
            <person name="Bukari Y."/>
            <person name="Meinhardt L.W."/>
            <person name="Bailey B.A."/>
        </authorList>
    </citation>
    <scope>NUCLEOTIDE SEQUENCE [LARGE SCALE GENOMIC DNA]</scope>
    <source>
        <strain evidence="2 3">GH-76</strain>
    </source>
</reference>
<feature type="domain" description="DUF6699" evidence="1">
    <location>
        <begin position="15"/>
        <end position="94"/>
    </location>
</feature>
<dbReference type="EMBL" id="JBAHYK010001065">
    <property type="protein sequence ID" value="KAL0569711.1"/>
    <property type="molecule type" value="Genomic_DNA"/>
</dbReference>
<protein>
    <recommendedName>
        <fullName evidence="1">DUF6699 domain-containing protein</fullName>
    </recommendedName>
</protein>
<dbReference type="Pfam" id="PF20415">
    <property type="entry name" value="DUF6699"/>
    <property type="match status" value="1"/>
</dbReference>
<proteinExistence type="predicted"/>